<dbReference type="GO" id="GO:0016652">
    <property type="term" value="F:oxidoreductase activity, acting on NAD(P)H as acceptor"/>
    <property type="evidence" value="ECO:0007669"/>
    <property type="project" value="UniProtKB-UniRule"/>
</dbReference>
<dbReference type="InterPro" id="IPR003680">
    <property type="entry name" value="Flavodoxin_fold"/>
</dbReference>
<dbReference type="RefSeq" id="WP_066855692.1">
    <property type="nucleotide sequence ID" value="NZ_JXMS01000018.1"/>
</dbReference>
<comment type="function">
    <text evidence="6">Quinone reductase that provides resistance to thiol-specific stress caused by electrophilic quinones.</text>
</comment>
<keyword evidence="4 6" id="KW-0520">NAD</keyword>
<accession>A0A1B7XBH4</accession>
<evidence type="ECO:0000256" key="3">
    <source>
        <dbReference type="ARBA" id="ARBA00023002"/>
    </source>
</evidence>
<dbReference type="GO" id="GO:0009055">
    <property type="term" value="F:electron transfer activity"/>
    <property type="evidence" value="ECO:0007669"/>
    <property type="project" value="UniProtKB-UniRule"/>
</dbReference>
<comment type="subunit">
    <text evidence="6">Homodimer.</text>
</comment>
<dbReference type="PATRIC" id="fig|1560234.3.peg.987"/>
<dbReference type="HAMAP" id="MF_01216">
    <property type="entry name" value="Azoreductase_type1"/>
    <property type="match status" value="1"/>
</dbReference>
<comment type="catalytic activity">
    <reaction evidence="5">
        <text>N,N-dimethyl-1,4-phenylenediamine + anthranilate + 2 NAD(+) = 2-(4-dimethylaminophenyl)diazenylbenzoate + 2 NADH + 2 H(+)</text>
        <dbReference type="Rhea" id="RHEA:55872"/>
        <dbReference type="ChEBI" id="CHEBI:15378"/>
        <dbReference type="ChEBI" id="CHEBI:15783"/>
        <dbReference type="ChEBI" id="CHEBI:16567"/>
        <dbReference type="ChEBI" id="CHEBI:57540"/>
        <dbReference type="ChEBI" id="CHEBI:57945"/>
        <dbReference type="ChEBI" id="CHEBI:71579"/>
        <dbReference type="EC" id="1.7.1.17"/>
    </reaction>
    <physiologicalReaction direction="right-to-left" evidence="5">
        <dbReference type="Rhea" id="RHEA:55874"/>
    </physiologicalReaction>
</comment>
<reference evidence="8 9" key="1">
    <citation type="submission" date="2015-01" db="EMBL/GenBank/DDBJ databases">
        <title>Desulfovibrio sp. JC271 draft genome sequence.</title>
        <authorList>
            <person name="Shivani Y."/>
            <person name="Subhash Y."/>
            <person name="Sasikala C."/>
            <person name="Ramana C.V."/>
        </authorList>
    </citation>
    <scope>NUCLEOTIDE SEQUENCE [LARGE SCALE GENOMIC DNA]</scope>
    <source>
        <strain evidence="8 9">JC271</strain>
    </source>
</reference>
<feature type="binding site" evidence="6">
    <location>
        <begin position="16"/>
        <end position="18"/>
    </location>
    <ligand>
        <name>FMN</name>
        <dbReference type="ChEBI" id="CHEBI:58210"/>
    </ligand>
</feature>
<feature type="binding site" evidence="6">
    <location>
        <position position="10"/>
    </location>
    <ligand>
        <name>FMN</name>
        <dbReference type="ChEBI" id="CHEBI:58210"/>
    </ligand>
</feature>
<protein>
    <recommendedName>
        <fullName evidence="6">FMN dependent NADH:quinone oxidoreductase</fullName>
        <ecNumber evidence="6">1.6.5.-</ecNumber>
    </recommendedName>
    <alternativeName>
        <fullName evidence="6">Azo-dye reductase</fullName>
    </alternativeName>
    <alternativeName>
        <fullName evidence="6">FMN-dependent NADH-azo compound oxidoreductase</fullName>
    </alternativeName>
    <alternativeName>
        <fullName evidence="6">FMN-dependent NADH-azoreductase</fullName>
        <ecNumber evidence="6">1.7.1.17</ecNumber>
    </alternativeName>
</protein>
<evidence type="ECO:0000313" key="8">
    <source>
        <dbReference type="EMBL" id="OBQ50100.1"/>
    </source>
</evidence>
<dbReference type="Gene3D" id="3.40.50.360">
    <property type="match status" value="1"/>
</dbReference>
<evidence type="ECO:0000256" key="2">
    <source>
        <dbReference type="ARBA" id="ARBA00022643"/>
    </source>
</evidence>
<evidence type="ECO:0000256" key="4">
    <source>
        <dbReference type="ARBA" id="ARBA00023027"/>
    </source>
</evidence>
<evidence type="ECO:0000256" key="5">
    <source>
        <dbReference type="ARBA" id="ARBA00048542"/>
    </source>
</evidence>
<dbReference type="GO" id="GO:0016655">
    <property type="term" value="F:oxidoreductase activity, acting on NAD(P)H, quinone or similar compound as acceptor"/>
    <property type="evidence" value="ECO:0007669"/>
    <property type="project" value="InterPro"/>
</dbReference>
<dbReference type="OrthoDB" id="9787136at2"/>
<dbReference type="AlphaFoldDB" id="A0A1B7XBH4"/>
<sequence length="208" mass="23696">MSSLLYIEASPRKERSKSIEIAKEYLQVFRTKNEDCNITTLDLWELKMPEFTDERINAKYKVLHGQPHTPEEKEAWDEIAHFVEGFAAADYYLFSLPMWNFSIPYKLKHFIDIITQPGLAFTFSPETGYQGLITGKQCTVIYARGGEYASKETASLDYQKTYFQFLLSFIGFSDIQSITLDATLGSPEVKEANMAEALVQAREIAGSL</sequence>
<comment type="catalytic activity">
    <reaction evidence="6">
        <text>2 a quinone + NADH + H(+) = 2 a 1,4-benzosemiquinone + NAD(+)</text>
        <dbReference type="Rhea" id="RHEA:65952"/>
        <dbReference type="ChEBI" id="CHEBI:15378"/>
        <dbReference type="ChEBI" id="CHEBI:57540"/>
        <dbReference type="ChEBI" id="CHEBI:57945"/>
        <dbReference type="ChEBI" id="CHEBI:132124"/>
        <dbReference type="ChEBI" id="CHEBI:134225"/>
    </reaction>
</comment>
<dbReference type="EC" id="1.7.1.17" evidence="6"/>
<feature type="domain" description="Flavodoxin-like fold" evidence="7">
    <location>
        <begin position="3"/>
        <end position="203"/>
    </location>
</feature>
<gene>
    <name evidence="6" type="primary">azoR</name>
    <name evidence="8" type="ORF">SP90_10660</name>
</gene>
<dbReference type="EMBL" id="JXMS01000018">
    <property type="protein sequence ID" value="OBQ50100.1"/>
    <property type="molecule type" value="Genomic_DNA"/>
</dbReference>
<dbReference type="PANTHER" id="PTHR43741:SF4">
    <property type="entry name" value="FMN-DEPENDENT NADH:QUINONE OXIDOREDUCTASE"/>
    <property type="match status" value="1"/>
</dbReference>
<comment type="similarity">
    <text evidence="6">Belongs to the azoreductase type 1 family.</text>
</comment>
<evidence type="ECO:0000256" key="6">
    <source>
        <dbReference type="HAMAP-Rule" id="MF_01216"/>
    </source>
</evidence>
<comment type="caution">
    <text evidence="6">Lacks conserved residue(s) required for the propagation of feature annotation.</text>
</comment>
<evidence type="ECO:0000259" key="7">
    <source>
        <dbReference type="Pfam" id="PF02525"/>
    </source>
</evidence>
<dbReference type="GO" id="GO:0010181">
    <property type="term" value="F:FMN binding"/>
    <property type="evidence" value="ECO:0007669"/>
    <property type="project" value="UniProtKB-UniRule"/>
</dbReference>
<keyword evidence="9" id="KW-1185">Reference proteome</keyword>
<evidence type="ECO:0000256" key="1">
    <source>
        <dbReference type="ARBA" id="ARBA00022630"/>
    </source>
</evidence>
<dbReference type="InterPro" id="IPR050104">
    <property type="entry name" value="FMN-dep_NADH:Q_OxRdtase_AzoR1"/>
</dbReference>
<comment type="function">
    <text evidence="6">Also exhibits azoreductase activity. Catalyzes the reductive cleavage of the azo bond in aromatic azo compounds to the corresponding amines.</text>
</comment>
<dbReference type="Pfam" id="PF02525">
    <property type="entry name" value="Flavodoxin_2"/>
    <property type="match status" value="1"/>
</dbReference>
<dbReference type="PANTHER" id="PTHR43741">
    <property type="entry name" value="FMN-DEPENDENT NADH-AZOREDUCTASE 1"/>
    <property type="match status" value="1"/>
</dbReference>
<comment type="cofactor">
    <cofactor evidence="6">
        <name>FMN</name>
        <dbReference type="ChEBI" id="CHEBI:58210"/>
    </cofactor>
    <text evidence="6">Binds 1 FMN per subunit.</text>
</comment>
<dbReference type="SUPFAM" id="SSF52218">
    <property type="entry name" value="Flavoproteins"/>
    <property type="match status" value="1"/>
</dbReference>
<feature type="binding site" evidence="6">
    <location>
        <begin position="98"/>
        <end position="101"/>
    </location>
    <ligand>
        <name>FMN</name>
        <dbReference type="ChEBI" id="CHEBI:58210"/>
    </ligand>
</feature>
<keyword evidence="2 6" id="KW-0288">FMN</keyword>
<proteinExistence type="inferred from homology"/>
<dbReference type="Proteomes" id="UP000091979">
    <property type="component" value="Unassembled WGS sequence"/>
</dbReference>
<dbReference type="EC" id="1.6.5.-" evidence="6"/>
<organism evidence="8 9">
    <name type="scientific">Halodesulfovibrio spirochaetisodalis</name>
    <dbReference type="NCBI Taxonomy" id="1560234"/>
    <lineage>
        <taxon>Bacteria</taxon>
        <taxon>Pseudomonadati</taxon>
        <taxon>Thermodesulfobacteriota</taxon>
        <taxon>Desulfovibrionia</taxon>
        <taxon>Desulfovibrionales</taxon>
        <taxon>Desulfovibrionaceae</taxon>
        <taxon>Halodesulfovibrio</taxon>
    </lineage>
</organism>
<name>A0A1B7XBH4_9BACT</name>
<comment type="caution">
    <text evidence="8">The sequence shown here is derived from an EMBL/GenBank/DDBJ whole genome shotgun (WGS) entry which is preliminary data.</text>
</comment>
<dbReference type="InterPro" id="IPR029039">
    <property type="entry name" value="Flavoprotein-like_sf"/>
</dbReference>
<dbReference type="InterPro" id="IPR023048">
    <property type="entry name" value="NADH:quinone_OxRdtase_FMN_depd"/>
</dbReference>
<keyword evidence="3 6" id="KW-0560">Oxidoreductase</keyword>
<keyword evidence="1 6" id="KW-0285">Flavoprotein</keyword>
<evidence type="ECO:0000313" key="9">
    <source>
        <dbReference type="Proteomes" id="UP000091979"/>
    </source>
</evidence>